<organism evidence="2 3">
    <name type="scientific">Trinickia violacea</name>
    <dbReference type="NCBI Taxonomy" id="2571746"/>
    <lineage>
        <taxon>Bacteria</taxon>
        <taxon>Pseudomonadati</taxon>
        <taxon>Pseudomonadota</taxon>
        <taxon>Betaproteobacteria</taxon>
        <taxon>Burkholderiales</taxon>
        <taxon>Burkholderiaceae</taxon>
        <taxon>Trinickia</taxon>
    </lineage>
</organism>
<dbReference type="Gene3D" id="1.20.1270.180">
    <property type="match status" value="1"/>
</dbReference>
<dbReference type="AlphaFoldDB" id="A0A4P8IP24"/>
<name>A0A4P8IP24_9BURK</name>
<reference evidence="2 3" key="1">
    <citation type="submission" date="2019-05" db="EMBL/GenBank/DDBJ databases">
        <title>Burkholderia sp. DHOD12, isolated from subtropical forest soil.</title>
        <authorList>
            <person name="Gao Z.-H."/>
            <person name="Qiu L.-H."/>
        </authorList>
    </citation>
    <scope>NUCLEOTIDE SEQUENCE [LARGE SCALE GENOMIC DNA]</scope>
    <source>
        <strain evidence="2 3">DHOD12</strain>
    </source>
</reference>
<keyword evidence="3" id="KW-1185">Reference proteome</keyword>
<evidence type="ECO:0000259" key="1">
    <source>
        <dbReference type="Pfam" id="PF07007"/>
    </source>
</evidence>
<dbReference type="Pfam" id="PF07007">
    <property type="entry name" value="LprI"/>
    <property type="match status" value="1"/>
</dbReference>
<sequence length="151" mass="16865">MARADLMTRRELDRTALTLGAQVCLVLTVCTACAPSPVIAPSAEPTMVQTQQNEVEQLGLSQRKLGDLLRELYTTLPPDSARQLHDTQARWETLAHDECSWQRDLSGGGSMSSLVYATCLDRRLRERIDWLKLFLCEGYGSTGECQASKQY</sequence>
<evidence type="ECO:0000313" key="2">
    <source>
        <dbReference type="EMBL" id="QCP49801.1"/>
    </source>
</evidence>
<evidence type="ECO:0000313" key="3">
    <source>
        <dbReference type="Proteomes" id="UP000298656"/>
    </source>
</evidence>
<dbReference type="EMBL" id="CP040077">
    <property type="protein sequence ID" value="QCP49801.1"/>
    <property type="molecule type" value="Genomic_DNA"/>
</dbReference>
<dbReference type="InterPro" id="IPR009739">
    <property type="entry name" value="LprI-like_N"/>
</dbReference>
<feature type="domain" description="Lysozyme inhibitor LprI-like N-terminal" evidence="1">
    <location>
        <begin position="56"/>
        <end position="131"/>
    </location>
</feature>
<accession>A0A4P8IP24</accession>
<protein>
    <submittedName>
        <fullName evidence="2">DUF1311 domain-containing protein</fullName>
    </submittedName>
</protein>
<dbReference type="Proteomes" id="UP000298656">
    <property type="component" value="Chromosome 1"/>
</dbReference>
<proteinExistence type="predicted"/>
<dbReference type="KEGG" id="tvl:FAZ95_11825"/>
<dbReference type="OrthoDB" id="7340239at2"/>
<gene>
    <name evidence="2" type="ORF">FAZ95_11825</name>
</gene>